<keyword evidence="4" id="KW-0479">Metal-binding</keyword>
<feature type="compositionally biased region" description="Low complexity" evidence="15">
    <location>
        <begin position="25"/>
        <end position="43"/>
    </location>
</feature>
<sequence>MEIATRSKVSDQGSAERTVPKRKVSSPPHSSNGHSPSESSSSPVKKKKKPGAVNNSKDQSELRHGPFYYVKQPALTTDPVDVVPQDGRNDFYCWVCHREGQVLCCELCPRVYHAKCLKLAAEPEGDWFCPECEKITVAECIETQSKAMTMLTLDQLSFLLKFALQKMKQPGTEPFQKPVSLEQHPDYAEYIFHPMDLCTLEKNIKKKMYGSTEAFLADVKWILHNCIIYNGGNHKLTATAKVIVKICEHEMNEIEVCPECYLSACQKRDNWFCEPCSNPHPLVWAKLKGFPFWPAKALRDKDGQVDARFFGQHDRAWVPINNCYLMSKEIPFSVKKTKSIFNSAMQEMEVYVENIRKKFGVFNYAPFRTPYTPDNQFQMLLDPANPSAGSVKPEKHEKIKFSFDVTASPKLLMGKSMVSSGNVGGGTGRRISMTDMPRSPMSTNSSAHTGSDGEQETAEKGHARLISTLTASPAPPRAGLTGNTLESPKPFHSPAPSTPVKQEKTPTTGSILNLNLDRSKAEMDLKELSESVQQQQQHGAQPSLTSPKRQIRSRFQLNLDKTIESCKAQLGIDEISEDVYKGVEHSDTEESDKSVSSDSEYGSDDEQKSKSGQDDKTVADDKNEKEPPKKNQKTSTSEPITKDKPGMDSEKEPPEKLKAAPASPDPREKPKGSEEAVQPASVDEDMDSDSERELVIDLGEEQAGKKRKRNRKDSPQQQAQVSSSSSGQQPSSSTRYQTRQAVKINAALVSIRDNFQKHLIPNLNIIIVGFVLAAVQQKDSTHTTSTSAVTLVTSTPVSATMMAGPTVSSSSSSSTSTTGDFQIPTTSADVAADIAKYTNKIMDAVKGTMTEIYNDLSKGTSGNTIAEIRRLRIEIEKLQWLHQQELSEMKHNLELTMAEMRQSLEQERERIMTEVKKQMEVEKQQAIDETKKKQWCANCRKEAIFYCCWNTSYCDYPCQQAHWPEHMKSCTQSATSSQQEQESEGSTDVTPKVPGQPNNSPRETASATPADKNSEVDKAKDSVTVTMS</sequence>
<feature type="region of interest" description="Disordered" evidence="15">
    <location>
        <begin position="974"/>
        <end position="1028"/>
    </location>
</feature>
<dbReference type="InterPro" id="IPR021931">
    <property type="entry name" value="ZMYND8"/>
</dbReference>
<evidence type="ECO:0000313" key="21">
    <source>
        <dbReference type="Proteomes" id="UP000472260"/>
    </source>
</evidence>
<dbReference type="Proteomes" id="UP000472260">
    <property type="component" value="Unassembled WGS sequence"/>
</dbReference>
<evidence type="ECO:0000256" key="6">
    <source>
        <dbReference type="ARBA" id="ARBA00022833"/>
    </source>
</evidence>
<evidence type="ECO:0000256" key="4">
    <source>
        <dbReference type="ARBA" id="ARBA00022723"/>
    </source>
</evidence>
<dbReference type="PRINTS" id="PR00503">
    <property type="entry name" value="BROMODOMAIN"/>
</dbReference>
<dbReference type="PROSITE" id="PS50014">
    <property type="entry name" value="BROMODOMAIN_2"/>
    <property type="match status" value="1"/>
</dbReference>
<evidence type="ECO:0000259" key="16">
    <source>
        <dbReference type="PROSITE" id="PS50014"/>
    </source>
</evidence>
<feature type="compositionally biased region" description="Basic and acidic residues" evidence="15">
    <location>
        <begin position="640"/>
        <end position="658"/>
    </location>
</feature>
<keyword evidence="7" id="KW-0156">Chromatin regulator</keyword>
<feature type="region of interest" description="Disordered" evidence="15">
    <location>
        <begin position="1"/>
        <end position="59"/>
    </location>
</feature>
<dbReference type="AlphaFoldDB" id="A0A671T741"/>
<dbReference type="InterPro" id="IPR011011">
    <property type="entry name" value="Znf_FYVE_PHD"/>
</dbReference>
<dbReference type="GO" id="GO:0140006">
    <property type="term" value="F:histone H3 reader activity"/>
    <property type="evidence" value="ECO:0007669"/>
    <property type="project" value="UniProtKB-ARBA"/>
</dbReference>
<dbReference type="GO" id="GO:0005694">
    <property type="term" value="C:chromosome"/>
    <property type="evidence" value="ECO:0007669"/>
    <property type="project" value="UniProtKB-SubCell"/>
</dbReference>
<dbReference type="Pfam" id="PF24324">
    <property type="entry name" value="MYND_ZMYND11_ZMYD8"/>
    <property type="match status" value="1"/>
</dbReference>
<dbReference type="Pfam" id="PF00855">
    <property type="entry name" value="PWWP"/>
    <property type="match status" value="1"/>
</dbReference>
<accession>A0A671T741</accession>
<dbReference type="Pfam" id="PF23460">
    <property type="entry name" value="ZMYND8_CC"/>
    <property type="match status" value="1"/>
</dbReference>
<keyword evidence="21" id="KW-1185">Reference proteome</keyword>
<dbReference type="Ensembl" id="ENSSANT00000110516.1">
    <property type="protein sequence ID" value="ENSSANP00000104133.1"/>
    <property type="gene ID" value="ENSSANG00000050889.1"/>
</dbReference>
<feature type="domain" description="PWWP" evidence="18">
    <location>
        <begin position="279"/>
        <end position="329"/>
    </location>
</feature>
<dbReference type="CDD" id="cd15538">
    <property type="entry name" value="PHD_PRKCBP1"/>
    <property type="match status" value="1"/>
</dbReference>
<dbReference type="PROSITE" id="PS01359">
    <property type="entry name" value="ZF_PHD_1"/>
    <property type="match status" value="1"/>
</dbReference>
<evidence type="ECO:0000256" key="9">
    <source>
        <dbReference type="ARBA" id="ARBA00023117"/>
    </source>
</evidence>
<comment type="subcellular location">
    <subcellularLocation>
        <location evidence="2">Chromosome</location>
    </subcellularLocation>
    <subcellularLocation>
        <location evidence="1">Nucleus</location>
    </subcellularLocation>
</comment>
<gene>
    <name evidence="20" type="primary">LOC107696807</name>
</gene>
<feature type="region of interest" description="Disordered" evidence="15">
    <location>
        <begin position="415"/>
        <end position="510"/>
    </location>
</feature>
<dbReference type="SUPFAM" id="SSF47370">
    <property type="entry name" value="Bromodomain"/>
    <property type="match status" value="1"/>
</dbReference>
<feature type="region of interest" description="Disordered" evidence="15">
    <location>
        <begin position="581"/>
        <end position="738"/>
    </location>
</feature>
<evidence type="ECO:0000256" key="13">
    <source>
        <dbReference type="PROSITE-ProRule" id="PRU00134"/>
    </source>
</evidence>
<dbReference type="Pfam" id="PF12064">
    <property type="entry name" value="DUF3544"/>
    <property type="match status" value="1"/>
</dbReference>
<dbReference type="InterPro" id="IPR000313">
    <property type="entry name" value="PWWP_dom"/>
</dbReference>
<reference evidence="20" key="1">
    <citation type="submission" date="2025-08" db="UniProtKB">
        <authorList>
            <consortium name="Ensembl"/>
        </authorList>
    </citation>
    <scope>IDENTIFICATION</scope>
</reference>
<dbReference type="InterPro" id="IPR044075">
    <property type="entry name" value="PRKCBP1_PHD"/>
</dbReference>
<evidence type="ECO:0000256" key="15">
    <source>
        <dbReference type="SAM" id="MobiDB-lite"/>
    </source>
</evidence>
<dbReference type="Pfam" id="PF00439">
    <property type="entry name" value="Bromodomain"/>
    <property type="match status" value="1"/>
</dbReference>
<feature type="compositionally biased region" description="Low complexity" evidence="15">
    <location>
        <begin position="974"/>
        <end position="987"/>
    </location>
</feature>
<evidence type="ECO:0000259" key="19">
    <source>
        <dbReference type="PROSITE" id="PS50865"/>
    </source>
</evidence>
<dbReference type="Gene3D" id="3.30.40.10">
    <property type="entry name" value="Zinc/RING finger domain, C3HC4 (zinc finger)"/>
    <property type="match status" value="1"/>
</dbReference>
<dbReference type="PANTHER" id="PTHR46453">
    <property type="entry name" value="PROTEIN KINASE C-BINDING PROTEIN 1"/>
    <property type="match status" value="1"/>
</dbReference>
<evidence type="ECO:0000256" key="2">
    <source>
        <dbReference type="ARBA" id="ARBA00004286"/>
    </source>
</evidence>
<dbReference type="Pfam" id="PF00628">
    <property type="entry name" value="PHD"/>
    <property type="match status" value="1"/>
</dbReference>
<dbReference type="GO" id="GO:0003714">
    <property type="term" value="F:transcription corepressor activity"/>
    <property type="evidence" value="ECO:0007669"/>
    <property type="project" value="TreeGrafter"/>
</dbReference>
<dbReference type="InterPro" id="IPR057053">
    <property type="entry name" value="MYND_ZMYND11_ZMYD8"/>
</dbReference>
<name>A0A671T741_9TELE</name>
<feature type="domain" description="Bromo" evidence="16">
    <location>
        <begin position="167"/>
        <end position="237"/>
    </location>
</feature>
<dbReference type="InterPro" id="IPR036427">
    <property type="entry name" value="Bromodomain-like_sf"/>
</dbReference>
<feature type="compositionally biased region" description="Basic and acidic residues" evidence="15">
    <location>
        <begin position="581"/>
        <end position="595"/>
    </location>
</feature>
<evidence type="ECO:0000256" key="12">
    <source>
        <dbReference type="PROSITE-ProRule" id="PRU00035"/>
    </source>
</evidence>
<keyword evidence="10" id="KW-0804">Transcription</keyword>
<proteinExistence type="predicted"/>
<evidence type="ECO:0000259" key="18">
    <source>
        <dbReference type="PROSITE" id="PS50812"/>
    </source>
</evidence>
<protein>
    <submittedName>
        <fullName evidence="20">Protein kinase C-binding protein 1-like</fullName>
    </submittedName>
</protein>
<dbReference type="SMART" id="SM00297">
    <property type="entry name" value="BROMO"/>
    <property type="match status" value="1"/>
</dbReference>
<evidence type="ECO:0000256" key="10">
    <source>
        <dbReference type="ARBA" id="ARBA00023163"/>
    </source>
</evidence>
<keyword evidence="11" id="KW-0539">Nucleus</keyword>
<dbReference type="SUPFAM" id="SSF57903">
    <property type="entry name" value="FYVE/PHD zinc finger"/>
    <property type="match status" value="1"/>
</dbReference>
<dbReference type="InterPro" id="IPR013083">
    <property type="entry name" value="Znf_RING/FYVE/PHD"/>
</dbReference>
<dbReference type="Gene3D" id="6.10.140.2220">
    <property type="match status" value="1"/>
</dbReference>
<dbReference type="InterPro" id="IPR037967">
    <property type="entry name" value="ZMYND8_Bromo_dom"/>
</dbReference>
<dbReference type="SMART" id="SM00293">
    <property type="entry name" value="PWWP"/>
    <property type="match status" value="1"/>
</dbReference>
<feature type="domain" description="PHD-type" evidence="17">
    <location>
        <begin position="90"/>
        <end position="135"/>
    </location>
</feature>
<feature type="region of interest" description="Disordered" evidence="15">
    <location>
        <begin position="523"/>
        <end position="550"/>
    </location>
</feature>
<dbReference type="Gene3D" id="1.20.920.10">
    <property type="entry name" value="Bromodomain-like"/>
    <property type="match status" value="1"/>
</dbReference>
<dbReference type="PANTHER" id="PTHR46453:SF5">
    <property type="entry name" value="PROTEIN KINASE C-BINDING PROTEIN 1 ISOFORM X1"/>
    <property type="match status" value="1"/>
</dbReference>
<keyword evidence="8" id="KW-0805">Transcription regulation</keyword>
<keyword evidence="14" id="KW-0175">Coiled coil</keyword>
<dbReference type="InterPro" id="IPR001487">
    <property type="entry name" value="Bromodomain"/>
</dbReference>
<keyword evidence="5 13" id="KW-0863">Zinc-finger</keyword>
<dbReference type="CDD" id="cd20160">
    <property type="entry name" value="PWWP_PRKCBP1"/>
    <property type="match status" value="1"/>
</dbReference>
<feature type="compositionally biased region" description="Low complexity" evidence="15">
    <location>
        <begin position="715"/>
        <end position="733"/>
    </location>
</feature>
<dbReference type="InterPro" id="IPR001965">
    <property type="entry name" value="Znf_PHD"/>
</dbReference>
<dbReference type="InterPro" id="IPR019786">
    <property type="entry name" value="Zinc_finger_PHD-type_CS"/>
</dbReference>
<evidence type="ECO:0000256" key="3">
    <source>
        <dbReference type="ARBA" id="ARBA00022454"/>
    </source>
</evidence>
<organism evidence="20 21">
    <name type="scientific">Sinocyclocheilus anshuiensis</name>
    <dbReference type="NCBI Taxonomy" id="1608454"/>
    <lineage>
        <taxon>Eukaryota</taxon>
        <taxon>Metazoa</taxon>
        <taxon>Chordata</taxon>
        <taxon>Craniata</taxon>
        <taxon>Vertebrata</taxon>
        <taxon>Euteleostomi</taxon>
        <taxon>Actinopterygii</taxon>
        <taxon>Neopterygii</taxon>
        <taxon>Teleostei</taxon>
        <taxon>Ostariophysi</taxon>
        <taxon>Cypriniformes</taxon>
        <taxon>Cyprinidae</taxon>
        <taxon>Cyprininae</taxon>
        <taxon>Sinocyclocheilus</taxon>
    </lineage>
</organism>
<dbReference type="PROSITE" id="PS01360">
    <property type="entry name" value="ZF_MYND_1"/>
    <property type="match status" value="1"/>
</dbReference>
<evidence type="ECO:0000259" key="17">
    <source>
        <dbReference type="PROSITE" id="PS50016"/>
    </source>
</evidence>
<feature type="compositionally biased region" description="Polar residues" evidence="15">
    <location>
        <begin position="996"/>
        <end position="1007"/>
    </location>
</feature>
<feature type="compositionally biased region" description="Polar residues" evidence="15">
    <location>
        <begin position="440"/>
        <end position="449"/>
    </location>
</feature>
<keyword evidence="3" id="KW-0158">Chromosome</keyword>
<dbReference type="InterPro" id="IPR056987">
    <property type="entry name" value="ZMYND8_CC"/>
</dbReference>
<dbReference type="SUPFAM" id="SSF63748">
    <property type="entry name" value="Tudor/PWWP/MBT"/>
    <property type="match status" value="1"/>
</dbReference>
<dbReference type="FunFam" id="2.30.30.140:FF:000003">
    <property type="entry name" value="Protein kinase C-binding protein 1 isoform C"/>
    <property type="match status" value="1"/>
</dbReference>
<evidence type="ECO:0000256" key="5">
    <source>
        <dbReference type="ARBA" id="ARBA00022771"/>
    </source>
</evidence>
<evidence type="ECO:0000256" key="1">
    <source>
        <dbReference type="ARBA" id="ARBA00004123"/>
    </source>
</evidence>
<reference evidence="20" key="2">
    <citation type="submission" date="2025-09" db="UniProtKB">
        <authorList>
            <consortium name="Ensembl"/>
        </authorList>
    </citation>
    <scope>IDENTIFICATION</scope>
</reference>
<feature type="compositionally biased region" description="Basic and acidic residues" evidence="15">
    <location>
        <begin position="605"/>
        <end position="629"/>
    </location>
</feature>
<evidence type="ECO:0000256" key="11">
    <source>
        <dbReference type="ARBA" id="ARBA00023242"/>
    </source>
</evidence>
<dbReference type="InterPro" id="IPR019787">
    <property type="entry name" value="Znf_PHD-finger"/>
</dbReference>
<keyword evidence="9 12" id="KW-0103">Bromodomain</keyword>
<dbReference type="PROSITE" id="PS50016">
    <property type="entry name" value="ZF_PHD_2"/>
    <property type="match status" value="1"/>
</dbReference>
<keyword evidence="6" id="KW-0862">Zinc</keyword>
<feature type="compositionally biased region" description="Basic and acidic residues" evidence="15">
    <location>
        <begin position="1012"/>
        <end position="1021"/>
    </location>
</feature>
<dbReference type="CDD" id="cd05508">
    <property type="entry name" value="Bromo_RACK7"/>
    <property type="match status" value="1"/>
</dbReference>
<feature type="coiled-coil region" evidence="14">
    <location>
        <begin position="883"/>
        <end position="921"/>
    </location>
</feature>
<evidence type="ECO:0000256" key="8">
    <source>
        <dbReference type="ARBA" id="ARBA00023015"/>
    </source>
</evidence>
<dbReference type="Gene3D" id="2.30.30.140">
    <property type="match status" value="1"/>
</dbReference>
<dbReference type="PROSITE" id="PS50865">
    <property type="entry name" value="ZF_MYND_2"/>
    <property type="match status" value="1"/>
</dbReference>
<dbReference type="GO" id="GO:0005737">
    <property type="term" value="C:cytoplasm"/>
    <property type="evidence" value="ECO:0007669"/>
    <property type="project" value="TreeGrafter"/>
</dbReference>
<feature type="compositionally biased region" description="Basic and acidic residues" evidence="15">
    <location>
        <begin position="665"/>
        <end position="674"/>
    </location>
</feature>
<dbReference type="InterPro" id="IPR002893">
    <property type="entry name" value="Znf_MYND"/>
</dbReference>
<evidence type="ECO:0000313" key="20">
    <source>
        <dbReference type="Ensembl" id="ENSSANP00000104133.1"/>
    </source>
</evidence>
<dbReference type="GO" id="GO:0005634">
    <property type="term" value="C:nucleus"/>
    <property type="evidence" value="ECO:0007669"/>
    <property type="project" value="UniProtKB-SubCell"/>
</dbReference>
<evidence type="ECO:0000256" key="14">
    <source>
        <dbReference type="SAM" id="Coils"/>
    </source>
</evidence>
<evidence type="ECO:0000256" key="7">
    <source>
        <dbReference type="ARBA" id="ARBA00022853"/>
    </source>
</evidence>
<dbReference type="GO" id="GO:0008270">
    <property type="term" value="F:zinc ion binding"/>
    <property type="evidence" value="ECO:0007669"/>
    <property type="project" value="UniProtKB-KW"/>
</dbReference>
<dbReference type="SUPFAM" id="SSF144232">
    <property type="entry name" value="HIT/MYND zinc finger-like"/>
    <property type="match status" value="1"/>
</dbReference>
<dbReference type="FunFam" id="6.10.140.2220:FF:000002">
    <property type="entry name" value="Protein kinase C-binding protein 1 isoform C"/>
    <property type="match status" value="1"/>
</dbReference>
<feature type="domain" description="MYND-type" evidence="19">
    <location>
        <begin position="936"/>
        <end position="970"/>
    </location>
</feature>
<dbReference type="PROSITE" id="PS50812">
    <property type="entry name" value="PWWP"/>
    <property type="match status" value="1"/>
</dbReference>
<feature type="compositionally biased region" description="Polar residues" evidence="15">
    <location>
        <begin position="530"/>
        <end position="550"/>
    </location>
</feature>
<dbReference type="SMART" id="SM00249">
    <property type="entry name" value="PHD"/>
    <property type="match status" value="1"/>
</dbReference>